<keyword evidence="3" id="KW-0808">Transferase</keyword>
<dbReference type="PANTHER" id="PTHR23117">
    <property type="entry name" value="GUANYLATE KINASE-RELATED"/>
    <property type="match status" value="1"/>
</dbReference>
<reference evidence="9 10" key="1">
    <citation type="journal article" date="2019" name="Sci. Rep.">
        <title>Comparative genomics of chytrid fungi reveal insights into the obligate biotrophic and pathogenic lifestyle of Synchytrium endobioticum.</title>
        <authorList>
            <person name="van de Vossenberg B.T.L.H."/>
            <person name="Warris S."/>
            <person name="Nguyen H.D.T."/>
            <person name="van Gent-Pelzer M.P.E."/>
            <person name="Joly D.L."/>
            <person name="van de Geest H.C."/>
            <person name="Bonants P.J.M."/>
            <person name="Smith D.S."/>
            <person name="Levesque C.A."/>
            <person name="van der Lee T.A.J."/>
        </authorList>
    </citation>
    <scope>NUCLEOTIDE SEQUENCE [LARGE SCALE GENOMIC DNA]</scope>
    <source>
        <strain evidence="9 10">CBS 809.83</strain>
    </source>
</reference>
<dbReference type="InterPro" id="IPR017665">
    <property type="entry name" value="Guanylate_kinase"/>
</dbReference>
<evidence type="ECO:0000256" key="5">
    <source>
        <dbReference type="ARBA" id="ARBA00022777"/>
    </source>
</evidence>
<dbReference type="PROSITE" id="PS50052">
    <property type="entry name" value="GUANYLATE_KINASE_2"/>
    <property type="match status" value="1"/>
</dbReference>
<gene>
    <name evidence="9" type="primary">GUK1</name>
    <name evidence="9" type="ORF">PhCBS80983_g01061</name>
</gene>
<dbReference type="InterPro" id="IPR008145">
    <property type="entry name" value="GK/Ca_channel_bsu"/>
</dbReference>
<dbReference type="FunFam" id="3.30.63.10:FF:000002">
    <property type="entry name" value="Guanylate kinase 1"/>
    <property type="match status" value="1"/>
</dbReference>
<keyword evidence="10" id="KW-1185">Reference proteome</keyword>
<dbReference type="Proteomes" id="UP000318582">
    <property type="component" value="Unassembled WGS sequence"/>
</dbReference>
<name>A0A507EC80_9FUNG</name>
<protein>
    <recommendedName>
        <fullName evidence="2">guanylate kinase</fullName>
        <ecNumber evidence="2">2.7.4.8</ecNumber>
    </recommendedName>
</protein>
<dbReference type="CDD" id="cd00071">
    <property type="entry name" value="GMPK"/>
    <property type="match status" value="1"/>
</dbReference>
<evidence type="ECO:0000256" key="7">
    <source>
        <dbReference type="SAM" id="MobiDB-lite"/>
    </source>
</evidence>
<feature type="compositionally biased region" description="Low complexity" evidence="7">
    <location>
        <begin position="194"/>
        <end position="209"/>
    </location>
</feature>
<evidence type="ECO:0000256" key="2">
    <source>
        <dbReference type="ARBA" id="ARBA00012961"/>
    </source>
</evidence>
<dbReference type="STRING" id="109895.A0A507EC80"/>
<dbReference type="NCBIfam" id="TIGR03263">
    <property type="entry name" value="guanyl_kin"/>
    <property type="match status" value="1"/>
</dbReference>
<organism evidence="9 10">
    <name type="scientific">Powellomyces hirtus</name>
    <dbReference type="NCBI Taxonomy" id="109895"/>
    <lineage>
        <taxon>Eukaryota</taxon>
        <taxon>Fungi</taxon>
        <taxon>Fungi incertae sedis</taxon>
        <taxon>Chytridiomycota</taxon>
        <taxon>Chytridiomycota incertae sedis</taxon>
        <taxon>Chytridiomycetes</taxon>
        <taxon>Spizellomycetales</taxon>
        <taxon>Powellomycetaceae</taxon>
        <taxon>Powellomyces</taxon>
    </lineage>
</organism>
<comment type="caution">
    <text evidence="9">The sequence shown here is derived from an EMBL/GenBank/DDBJ whole genome shotgun (WGS) entry which is preliminary data.</text>
</comment>
<keyword evidence="6" id="KW-0067">ATP-binding</keyword>
<dbReference type="GO" id="GO:0005524">
    <property type="term" value="F:ATP binding"/>
    <property type="evidence" value="ECO:0007669"/>
    <property type="project" value="UniProtKB-KW"/>
</dbReference>
<dbReference type="InterPro" id="IPR008144">
    <property type="entry name" value="Guanylate_kin-like_dom"/>
</dbReference>
<dbReference type="EMBL" id="QEAQ01000007">
    <property type="protein sequence ID" value="TPX61452.1"/>
    <property type="molecule type" value="Genomic_DNA"/>
</dbReference>
<dbReference type="Pfam" id="PF00625">
    <property type="entry name" value="Guanylate_kin"/>
    <property type="match status" value="1"/>
</dbReference>
<dbReference type="InterPro" id="IPR020590">
    <property type="entry name" value="Guanylate_kinase_CS"/>
</dbReference>
<feature type="compositionally biased region" description="Low complexity" evidence="7">
    <location>
        <begin position="224"/>
        <end position="235"/>
    </location>
</feature>
<dbReference type="SMART" id="SM00072">
    <property type="entry name" value="GuKc"/>
    <property type="match status" value="1"/>
</dbReference>
<feature type="region of interest" description="Disordered" evidence="7">
    <location>
        <begin position="193"/>
        <end position="235"/>
    </location>
</feature>
<feature type="domain" description="Guanylate kinase-like" evidence="8">
    <location>
        <begin position="10"/>
        <end position="187"/>
    </location>
</feature>
<dbReference type="InterPro" id="IPR027417">
    <property type="entry name" value="P-loop_NTPase"/>
</dbReference>
<accession>A0A507EC80</accession>
<dbReference type="GO" id="GO:0004385">
    <property type="term" value="F:GMP kinase activity"/>
    <property type="evidence" value="ECO:0007669"/>
    <property type="project" value="UniProtKB-EC"/>
</dbReference>
<dbReference type="PANTHER" id="PTHR23117:SF13">
    <property type="entry name" value="GUANYLATE KINASE"/>
    <property type="match status" value="1"/>
</dbReference>
<evidence type="ECO:0000256" key="1">
    <source>
        <dbReference type="ARBA" id="ARBA00005790"/>
    </source>
</evidence>
<dbReference type="Gene3D" id="3.40.50.300">
    <property type="entry name" value="P-loop containing nucleotide triphosphate hydrolases"/>
    <property type="match status" value="1"/>
</dbReference>
<dbReference type="GO" id="GO:0005829">
    <property type="term" value="C:cytosol"/>
    <property type="evidence" value="ECO:0007669"/>
    <property type="project" value="TreeGrafter"/>
</dbReference>
<dbReference type="AlphaFoldDB" id="A0A507EC80"/>
<keyword evidence="4" id="KW-0547">Nucleotide-binding</keyword>
<dbReference type="SUPFAM" id="SSF52540">
    <property type="entry name" value="P-loop containing nucleoside triphosphate hydrolases"/>
    <property type="match status" value="1"/>
</dbReference>
<evidence type="ECO:0000313" key="9">
    <source>
        <dbReference type="EMBL" id="TPX61452.1"/>
    </source>
</evidence>
<sequence>MPPIPPTTGPQPIVISGPSGTLLTRLMAKYPDTFKFSVSYTTRSPRAGETPGESYHYITREEFQAMIDRGEFIEHAEFSGNIYGTPFTALEAGDRRVILDLEMNGVKALKTSGRDCLYIFIAPPSLDSLKARLTARGSESESSLAARLAAASSAMDYSSETPCPYDYVIVNGEDVDKAAAELEAAVFGLGKSNAGGPSAASAVTSTTTPGPTPSEPNPAESRTAQADAADAPAKPAPTAVAAAAAVTGSVTDALAAPVAATSTTATPAGGPAGKKSKTCSIL</sequence>
<feature type="region of interest" description="Disordered" evidence="7">
    <location>
        <begin position="263"/>
        <end position="282"/>
    </location>
</feature>
<evidence type="ECO:0000256" key="4">
    <source>
        <dbReference type="ARBA" id="ARBA00022741"/>
    </source>
</evidence>
<proteinExistence type="inferred from homology"/>
<comment type="similarity">
    <text evidence="1">Belongs to the guanylate kinase family.</text>
</comment>
<evidence type="ECO:0000256" key="6">
    <source>
        <dbReference type="ARBA" id="ARBA00022840"/>
    </source>
</evidence>
<evidence type="ECO:0000256" key="3">
    <source>
        <dbReference type="ARBA" id="ARBA00022679"/>
    </source>
</evidence>
<keyword evidence="5 9" id="KW-0418">Kinase</keyword>
<dbReference type="EC" id="2.7.4.8" evidence="2"/>
<evidence type="ECO:0000313" key="10">
    <source>
        <dbReference type="Proteomes" id="UP000318582"/>
    </source>
</evidence>
<evidence type="ECO:0000259" key="8">
    <source>
        <dbReference type="PROSITE" id="PS50052"/>
    </source>
</evidence>
<dbReference type="PROSITE" id="PS00856">
    <property type="entry name" value="GUANYLATE_KINASE_1"/>
    <property type="match status" value="1"/>
</dbReference>